<evidence type="ECO:0000313" key="2">
    <source>
        <dbReference type="Proteomes" id="UP000440004"/>
    </source>
</evidence>
<dbReference type="Gene3D" id="3.40.109.40">
    <property type="match status" value="1"/>
</dbReference>
<dbReference type="EMBL" id="WHNX01000001">
    <property type="protein sequence ID" value="MPW24311.1"/>
    <property type="molecule type" value="Genomic_DNA"/>
</dbReference>
<dbReference type="RefSeq" id="WP_152800672.1">
    <property type="nucleotide sequence ID" value="NZ_WHNX01000001.1"/>
</dbReference>
<organism evidence="1 2">
    <name type="scientific">Alkalibaculum sporogenes</name>
    <dbReference type="NCBI Taxonomy" id="2655001"/>
    <lineage>
        <taxon>Bacteria</taxon>
        <taxon>Bacillati</taxon>
        <taxon>Bacillota</taxon>
        <taxon>Clostridia</taxon>
        <taxon>Eubacteriales</taxon>
        <taxon>Eubacteriaceae</taxon>
        <taxon>Alkalibaculum</taxon>
    </lineage>
</organism>
<reference evidence="1 2" key="1">
    <citation type="submission" date="2019-10" db="EMBL/GenBank/DDBJ databases">
        <title>Alkalibaculum tamaniensis sp.nov., a new alkaliphilic acetogen, isolated on methoxylated aromatics from a mud volcano.</title>
        <authorList>
            <person name="Khomyakova M.A."/>
            <person name="Merkel A.Y."/>
            <person name="Bonch-Osmolovskaya E.A."/>
            <person name="Slobodkin A.I."/>
        </authorList>
    </citation>
    <scope>NUCLEOTIDE SEQUENCE [LARGE SCALE GENOMIC DNA]</scope>
    <source>
        <strain evidence="1 2">M08DMB</strain>
    </source>
</reference>
<dbReference type="Proteomes" id="UP000440004">
    <property type="component" value="Unassembled WGS sequence"/>
</dbReference>
<comment type="caution">
    <text evidence="1">The sequence shown here is derived from an EMBL/GenBank/DDBJ whole genome shotgun (WGS) entry which is preliminary data.</text>
</comment>
<dbReference type="SUPFAM" id="SSF56507">
    <property type="entry name" value="Methionine synthase activation domain-like"/>
    <property type="match status" value="1"/>
</dbReference>
<dbReference type="InterPro" id="IPR037010">
    <property type="entry name" value="VitB12-dep_Met_synth_activ_sf"/>
</dbReference>
<accession>A0A6A7K4L0</accession>
<evidence type="ECO:0000313" key="1">
    <source>
        <dbReference type="EMBL" id="MPW24311.1"/>
    </source>
</evidence>
<dbReference type="AlphaFoldDB" id="A0A6A7K4L0"/>
<keyword evidence="2" id="KW-1185">Reference proteome</keyword>
<protein>
    <submittedName>
        <fullName evidence="1">Uncharacterized protein</fullName>
    </submittedName>
</protein>
<proteinExistence type="predicted"/>
<name>A0A6A7K4L0_9FIRM</name>
<sequence>MKVEIFQDITFSINEQNLKEALKLRERLKLDDLVSELISNAEKIAKPKAIYTKLQSSVDRKNGQVFILDKVFHSKVLAESIEDTTNVFPYIITCGMEIEEWSQSIDDIMEQYIVDGIKAQILFESTEYISQKIKETNNLESLVYHIPGFLDDWPIYEQKELFSIFGDKTQEIQVYLTESSLMRPTKSVSGIYY</sequence>
<dbReference type="GO" id="GO:0008705">
    <property type="term" value="F:methionine synthase activity"/>
    <property type="evidence" value="ECO:0007669"/>
    <property type="project" value="InterPro"/>
</dbReference>
<gene>
    <name evidence="1" type="ORF">GC105_00695</name>
</gene>